<accession>A0A5C1AB88</accession>
<gene>
    <name evidence="1" type="ORF">PX52LOC_02410</name>
</gene>
<sequence>MVWLSLIRRLLRGVTVSERRRRHAECLDGRLPTPEQYRQLIDLTADAFTAIRSFCDQPVVVFALADAFHNLPRMAVAPEYSWSWALMYFERLARDHPEVGDWYLTAFDRIMGFDAEPVSLPDPPSH</sequence>
<keyword evidence="2" id="KW-1185">Reference proteome</keyword>
<evidence type="ECO:0000313" key="1">
    <source>
        <dbReference type="EMBL" id="QEL15487.1"/>
    </source>
</evidence>
<dbReference type="KEGG" id="lrs:PX52LOC_02410"/>
<evidence type="ECO:0000313" key="2">
    <source>
        <dbReference type="Proteomes" id="UP000324974"/>
    </source>
</evidence>
<reference evidence="2" key="1">
    <citation type="submission" date="2019-08" db="EMBL/GenBank/DDBJ databases">
        <title>Limnoglobus roseus gen. nov., sp. nov., a novel freshwater planctomycete with a giant genome from the family Gemmataceae.</title>
        <authorList>
            <person name="Kulichevskaya I.S."/>
            <person name="Naumoff D.G."/>
            <person name="Miroshnikov K."/>
            <person name="Ivanova A."/>
            <person name="Philippov D.A."/>
            <person name="Hakobyan A."/>
            <person name="Rijpstra I.C."/>
            <person name="Sinninghe Damste J.S."/>
            <person name="Liesack W."/>
            <person name="Dedysh S.N."/>
        </authorList>
    </citation>
    <scope>NUCLEOTIDE SEQUENCE [LARGE SCALE GENOMIC DNA]</scope>
    <source>
        <strain evidence="2">PX52</strain>
    </source>
</reference>
<dbReference type="AlphaFoldDB" id="A0A5C1AB88"/>
<proteinExistence type="predicted"/>
<name>A0A5C1AB88_9BACT</name>
<organism evidence="1 2">
    <name type="scientific">Limnoglobus roseus</name>
    <dbReference type="NCBI Taxonomy" id="2598579"/>
    <lineage>
        <taxon>Bacteria</taxon>
        <taxon>Pseudomonadati</taxon>
        <taxon>Planctomycetota</taxon>
        <taxon>Planctomycetia</taxon>
        <taxon>Gemmatales</taxon>
        <taxon>Gemmataceae</taxon>
        <taxon>Limnoglobus</taxon>
    </lineage>
</organism>
<protein>
    <submittedName>
        <fullName evidence="1">Uncharacterized protein</fullName>
    </submittedName>
</protein>
<dbReference type="EMBL" id="CP042425">
    <property type="protein sequence ID" value="QEL15487.1"/>
    <property type="molecule type" value="Genomic_DNA"/>
</dbReference>
<dbReference type="Proteomes" id="UP000324974">
    <property type="component" value="Chromosome"/>
</dbReference>